<organism evidence="8 9">
    <name type="scientific">Kribbella turkmenica</name>
    <dbReference type="NCBI Taxonomy" id="2530375"/>
    <lineage>
        <taxon>Bacteria</taxon>
        <taxon>Bacillati</taxon>
        <taxon>Actinomycetota</taxon>
        <taxon>Actinomycetes</taxon>
        <taxon>Propionibacteriales</taxon>
        <taxon>Kribbellaceae</taxon>
        <taxon>Kribbella</taxon>
    </lineage>
</organism>
<keyword evidence="3" id="KW-0808">Transferase</keyword>
<dbReference type="AlphaFoldDB" id="A0A4R4WQ22"/>
<feature type="domain" description="Carbohydrate kinase FGGY N-terminal" evidence="6">
    <location>
        <begin position="41"/>
        <end position="217"/>
    </location>
</feature>
<comment type="similarity">
    <text evidence="1">Belongs to the FGGY kinase family.</text>
</comment>
<evidence type="ECO:0000256" key="2">
    <source>
        <dbReference type="ARBA" id="ARBA00022629"/>
    </source>
</evidence>
<dbReference type="InterPro" id="IPR043129">
    <property type="entry name" value="ATPase_NBD"/>
</dbReference>
<dbReference type="PANTHER" id="PTHR43095:SF5">
    <property type="entry name" value="XYLULOSE KINASE"/>
    <property type="match status" value="1"/>
</dbReference>
<dbReference type="Proteomes" id="UP000295172">
    <property type="component" value="Unassembled WGS sequence"/>
</dbReference>
<dbReference type="Pfam" id="PF02782">
    <property type="entry name" value="FGGY_C"/>
    <property type="match status" value="1"/>
</dbReference>
<evidence type="ECO:0008006" key="10">
    <source>
        <dbReference type="Google" id="ProtNLM"/>
    </source>
</evidence>
<dbReference type="InterPro" id="IPR050406">
    <property type="entry name" value="FGGY_Carb_Kinase"/>
</dbReference>
<dbReference type="InterPro" id="IPR018485">
    <property type="entry name" value="FGGY_C"/>
</dbReference>
<comment type="caution">
    <text evidence="8">The sequence shown here is derived from an EMBL/GenBank/DDBJ whole genome shotgun (WGS) entry which is preliminary data.</text>
</comment>
<reference evidence="8 9" key="1">
    <citation type="submission" date="2019-02" db="EMBL/GenBank/DDBJ databases">
        <title>Draft genome sequences of novel Actinobacteria.</title>
        <authorList>
            <person name="Sahin N."/>
            <person name="Ay H."/>
            <person name="Saygin H."/>
        </authorList>
    </citation>
    <scope>NUCLEOTIDE SEQUENCE [LARGE SCALE GENOMIC DNA]</scope>
    <source>
        <strain evidence="8 9">16K104</strain>
    </source>
</reference>
<dbReference type="Gene3D" id="3.30.420.40">
    <property type="match status" value="2"/>
</dbReference>
<proteinExistence type="inferred from homology"/>
<dbReference type="PANTHER" id="PTHR43095">
    <property type="entry name" value="SUGAR KINASE"/>
    <property type="match status" value="1"/>
</dbReference>
<protein>
    <recommendedName>
        <fullName evidence="10">Xylulokinase</fullName>
    </recommendedName>
</protein>
<dbReference type="RefSeq" id="WP_132323928.1">
    <property type="nucleotide sequence ID" value="NZ_SMKR01000117.1"/>
</dbReference>
<dbReference type="GO" id="GO:0016301">
    <property type="term" value="F:kinase activity"/>
    <property type="evidence" value="ECO:0007669"/>
    <property type="project" value="UniProtKB-KW"/>
</dbReference>
<evidence type="ECO:0000256" key="5">
    <source>
        <dbReference type="SAM" id="MobiDB-lite"/>
    </source>
</evidence>
<evidence type="ECO:0000313" key="9">
    <source>
        <dbReference type="Proteomes" id="UP000295172"/>
    </source>
</evidence>
<dbReference type="EMBL" id="SMKR01000117">
    <property type="protein sequence ID" value="TDD19343.1"/>
    <property type="molecule type" value="Genomic_DNA"/>
</dbReference>
<keyword evidence="2" id="KW-0119">Carbohydrate metabolism</keyword>
<evidence type="ECO:0000256" key="1">
    <source>
        <dbReference type="ARBA" id="ARBA00009156"/>
    </source>
</evidence>
<feature type="domain" description="Carbohydrate kinase FGGY C-terminal" evidence="7">
    <location>
        <begin position="232"/>
        <end position="412"/>
    </location>
</feature>
<dbReference type="Pfam" id="PF00370">
    <property type="entry name" value="FGGY_N"/>
    <property type="match status" value="1"/>
</dbReference>
<evidence type="ECO:0000313" key="8">
    <source>
        <dbReference type="EMBL" id="TDD19343.1"/>
    </source>
</evidence>
<evidence type="ECO:0000256" key="3">
    <source>
        <dbReference type="ARBA" id="ARBA00022679"/>
    </source>
</evidence>
<gene>
    <name evidence="8" type="ORF">E1218_24190</name>
</gene>
<sequence length="451" mass="48873">MTWLGVDVGTTNLKVCRVPADHTGQDVVVRSVRTPDDATELQDAVRRLVGELADGERVSGIGISGMAETGVPLDRELRPLTKLITWRDQPGVNQAEVLRAEVGQEELYARTGLRLSPKLPVVTWRWLRDTGVLAHTYLWAGAPDLVLAALTGTHAMHLTHAQRLGVLDLRSRQWDPELLGYGGLDRLPPMVEPMTVAATTPAGVPVVLCGHDHLVGAWAAGVREPGQVADSLGTAEAVITPSRELVLDDVLRQEGISTGWYVDGRHGCAISGNGAAGGLVEQRLAALDRDYPWLNAVLDADRPPSERFVAPYPQGRQAPAPDPRSTYDVQLPVDEPDEEMRALVDALSFHARWMTEEQTRLLGIPWRSTVAFGGPVRLEGWMRRKALASGGREFAVLRGEATAAEGAALMAAEVVTGSPVEPLPPTPVVVSPQLAETWDGAFWHRFHKVVS</sequence>
<dbReference type="GO" id="GO:0042732">
    <property type="term" value="P:D-xylose metabolic process"/>
    <property type="evidence" value="ECO:0007669"/>
    <property type="project" value="UniProtKB-KW"/>
</dbReference>
<feature type="region of interest" description="Disordered" evidence="5">
    <location>
        <begin position="305"/>
        <end position="326"/>
    </location>
</feature>
<keyword evidence="9" id="KW-1185">Reference proteome</keyword>
<accession>A0A4R4WQ22</accession>
<evidence type="ECO:0000256" key="4">
    <source>
        <dbReference type="ARBA" id="ARBA00022777"/>
    </source>
</evidence>
<dbReference type="InterPro" id="IPR018484">
    <property type="entry name" value="FGGY_N"/>
</dbReference>
<keyword evidence="2" id="KW-0859">Xylose metabolism</keyword>
<evidence type="ECO:0000259" key="7">
    <source>
        <dbReference type="Pfam" id="PF02782"/>
    </source>
</evidence>
<dbReference type="CDD" id="cd07773">
    <property type="entry name" value="ASKHA_NBD_FGGY_FK"/>
    <property type="match status" value="1"/>
</dbReference>
<keyword evidence="4" id="KW-0418">Kinase</keyword>
<dbReference type="OrthoDB" id="9782710at2"/>
<dbReference type="SUPFAM" id="SSF53067">
    <property type="entry name" value="Actin-like ATPase domain"/>
    <property type="match status" value="2"/>
</dbReference>
<evidence type="ECO:0000259" key="6">
    <source>
        <dbReference type="Pfam" id="PF00370"/>
    </source>
</evidence>
<name>A0A4R4WQ22_9ACTN</name>